<gene>
    <name evidence="2" type="ORF">ElyMa_002536500</name>
</gene>
<feature type="chain" id="PRO_5043808647" description="C-type lectin domain-containing protein" evidence="1">
    <location>
        <begin position="19"/>
        <end position="115"/>
    </location>
</feature>
<protein>
    <recommendedName>
        <fullName evidence="4">C-type lectin domain-containing protein</fullName>
    </recommendedName>
</protein>
<proteinExistence type="predicted"/>
<comment type="caution">
    <text evidence="2">The sequence shown here is derived from an EMBL/GenBank/DDBJ whole genome shotgun (WGS) entry which is preliminary data.</text>
</comment>
<evidence type="ECO:0000313" key="2">
    <source>
        <dbReference type="EMBL" id="GFR89154.1"/>
    </source>
</evidence>
<evidence type="ECO:0000313" key="3">
    <source>
        <dbReference type="Proteomes" id="UP000762676"/>
    </source>
</evidence>
<sequence length="115" mass="12608">MVVSVVLLLTLMISPCQSLISNTTIDSGTCVCNTEDAALYTKAGYEHPIRRYLLRNHCMAATGASTTIFGEAWFEITVDDQDLWTSGDYLAYAPGISGKLVCLRHLLLPRHSSIV</sequence>
<dbReference type="EMBL" id="BMAT01005209">
    <property type="protein sequence ID" value="GFR89154.1"/>
    <property type="molecule type" value="Genomic_DNA"/>
</dbReference>
<dbReference type="Proteomes" id="UP000762676">
    <property type="component" value="Unassembled WGS sequence"/>
</dbReference>
<evidence type="ECO:0000256" key="1">
    <source>
        <dbReference type="SAM" id="SignalP"/>
    </source>
</evidence>
<evidence type="ECO:0008006" key="4">
    <source>
        <dbReference type="Google" id="ProtNLM"/>
    </source>
</evidence>
<accession>A0AAV4GV60</accession>
<feature type="signal peptide" evidence="1">
    <location>
        <begin position="1"/>
        <end position="18"/>
    </location>
</feature>
<keyword evidence="1" id="KW-0732">Signal</keyword>
<name>A0AAV4GV60_9GAST</name>
<organism evidence="2 3">
    <name type="scientific">Elysia marginata</name>
    <dbReference type="NCBI Taxonomy" id="1093978"/>
    <lineage>
        <taxon>Eukaryota</taxon>
        <taxon>Metazoa</taxon>
        <taxon>Spiralia</taxon>
        <taxon>Lophotrochozoa</taxon>
        <taxon>Mollusca</taxon>
        <taxon>Gastropoda</taxon>
        <taxon>Heterobranchia</taxon>
        <taxon>Euthyneura</taxon>
        <taxon>Panpulmonata</taxon>
        <taxon>Sacoglossa</taxon>
        <taxon>Placobranchoidea</taxon>
        <taxon>Plakobranchidae</taxon>
        <taxon>Elysia</taxon>
    </lineage>
</organism>
<reference evidence="2 3" key="1">
    <citation type="journal article" date="2021" name="Elife">
        <title>Chloroplast acquisition without the gene transfer in kleptoplastic sea slugs, Plakobranchus ocellatus.</title>
        <authorList>
            <person name="Maeda T."/>
            <person name="Takahashi S."/>
            <person name="Yoshida T."/>
            <person name="Shimamura S."/>
            <person name="Takaki Y."/>
            <person name="Nagai Y."/>
            <person name="Toyoda A."/>
            <person name="Suzuki Y."/>
            <person name="Arimoto A."/>
            <person name="Ishii H."/>
            <person name="Satoh N."/>
            <person name="Nishiyama T."/>
            <person name="Hasebe M."/>
            <person name="Maruyama T."/>
            <person name="Minagawa J."/>
            <person name="Obokata J."/>
            <person name="Shigenobu S."/>
        </authorList>
    </citation>
    <scope>NUCLEOTIDE SEQUENCE [LARGE SCALE GENOMIC DNA]</scope>
</reference>
<dbReference type="AlphaFoldDB" id="A0AAV4GV60"/>
<keyword evidence="3" id="KW-1185">Reference proteome</keyword>